<dbReference type="InterPro" id="IPR011009">
    <property type="entry name" value="Kinase-like_dom_sf"/>
</dbReference>
<comment type="subunit">
    <text evidence="1">Monomer.</text>
</comment>
<dbReference type="Gene3D" id="1.10.510.10">
    <property type="entry name" value="Transferase(Phosphotransferase) domain 1"/>
    <property type="match status" value="1"/>
</dbReference>
<dbReference type="SMART" id="SM00220">
    <property type="entry name" value="S_TKc"/>
    <property type="match status" value="1"/>
</dbReference>
<keyword evidence="3" id="KW-0808">Transferase</keyword>
<organism evidence="10">
    <name type="scientific">Noctiluca scintillans</name>
    <name type="common">Sea sparkle</name>
    <name type="synonym">Red tide dinoflagellate</name>
    <dbReference type="NCBI Taxonomy" id="2966"/>
    <lineage>
        <taxon>Eukaryota</taxon>
        <taxon>Sar</taxon>
        <taxon>Alveolata</taxon>
        <taxon>Dinophyceae</taxon>
        <taxon>Noctilucales</taxon>
        <taxon>Noctilucaceae</taxon>
        <taxon>Noctiluca</taxon>
    </lineage>
</organism>
<dbReference type="PROSITE" id="PS00107">
    <property type="entry name" value="PROTEIN_KINASE_ATP"/>
    <property type="match status" value="1"/>
</dbReference>
<evidence type="ECO:0000256" key="5">
    <source>
        <dbReference type="ARBA" id="ARBA00022777"/>
    </source>
</evidence>
<dbReference type="FunFam" id="1.10.510.10:FF:000571">
    <property type="entry name" value="Maternal embryonic leucine zipper kinase"/>
    <property type="match status" value="1"/>
</dbReference>
<keyword evidence="6 7" id="KW-0067">ATP-binding</keyword>
<dbReference type="PROSITE" id="PS50011">
    <property type="entry name" value="PROTEIN_KINASE_DOM"/>
    <property type="match status" value="1"/>
</dbReference>
<dbReference type="InterPro" id="IPR017441">
    <property type="entry name" value="Protein_kinase_ATP_BS"/>
</dbReference>
<reference evidence="10" key="1">
    <citation type="submission" date="2021-01" db="EMBL/GenBank/DDBJ databases">
        <authorList>
            <person name="Corre E."/>
            <person name="Pelletier E."/>
            <person name="Niang G."/>
            <person name="Scheremetjew M."/>
            <person name="Finn R."/>
            <person name="Kale V."/>
            <person name="Holt S."/>
            <person name="Cochrane G."/>
            <person name="Meng A."/>
            <person name="Brown T."/>
            <person name="Cohen L."/>
        </authorList>
    </citation>
    <scope>NUCLEOTIDE SEQUENCE</scope>
</reference>
<sequence>MLASGAERQVCEGRLLETGLSPTAGTNMDLQQSRAASRYSCSRKLVSNFEVGEQVLGRGGSATVRAARRRHDGKLCAVKSLVFRSLSQTQMADLRNEIELYLTLDHPHIAHLEHVYETQKQLHIVMECLAGGELSNRILASEKFSEEEASETMRMVFLAVSYLHYHRVAHRDLKPENFVYASEERDHLKLIDFGLSCRFTENTPMRRACGTTGYTAPEVLSSRSYTNSADLWSAGVIAHILLTGEYPLPSCPFAAMRELNSSKPWASSRFTCLSPDAQDFVKSLLVISPTQRLTASAALRHPWLSRAPVAIDNSVLQSLRRLARVSASDRLLAMRCTSWSESGKAARDQFLALSGEEGVLTFDGVVRALNLEDARSRLEVEAVFLTLGEAGEISYSAFNAAAMLSSAGNSADVEDLSVFGQFETCEAACTVAKQPTWTTCRTSMLGHGALLLRVLPRIC</sequence>
<evidence type="ECO:0000256" key="1">
    <source>
        <dbReference type="ARBA" id="ARBA00011245"/>
    </source>
</evidence>
<dbReference type="SUPFAM" id="SSF56112">
    <property type="entry name" value="Protein kinase-like (PK-like)"/>
    <property type="match status" value="1"/>
</dbReference>
<dbReference type="InterPro" id="IPR008271">
    <property type="entry name" value="Ser/Thr_kinase_AS"/>
</dbReference>
<gene>
    <name evidence="10" type="ORF">NSCI0253_LOCUS32148</name>
</gene>
<dbReference type="EMBL" id="HBFQ01045234">
    <property type="protein sequence ID" value="CAD8857796.1"/>
    <property type="molecule type" value="Transcribed_RNA"/>
</dbReference>
<feature type="binding site" evidence="7">
    <location>
        <position position="79"/>
    </location>
    <ligand>
        <name>ATP</name>
        <dbReference type="ChEBI" id="CHEBI:30616"/>
    </ligand>
</feature>
<keyword evidence="2 8" id="KW-0723">Serine/threonine-protein kinase</keyword>
<dbReference type="PROSITE" id="PS00108">
    <property type="entry name" value="PROTEIN_KINASE_ST"/>
    <property type="match status" value="1"/>
</dbReference>
<evidence type="ECO:0000259" key="9">
    <source>
        <dbReference type="PROSITE" id="PS50011"/>
    </source>
</evidence>
<evidence type="ECO:0000256" key="8">
    <source>
        <dbReference type="RuleBase" id="RU000304"/>
    </source>
</evidence>
<keyword evidence="4 7" id="KW-0547">Nucleotide-binding</keyword>
<dbReference type="GO" id="GO:0004674">
    <property type="term" value="F:protein serine/threonine kinase activity"/>
    <property type="evidence" value="ECO:0007669"/>
    <property type="project" value="UniProtKB-KW"/>
</dbReference>
<dbReference type="CDD" id="cd05117">
    <property type="entry name" value="STKc_CAMK"/>
    <property type="match status" value="1"/>
</dbReference>
<protein>
    <recommendedName>
        <fullName evidence="9">Protein kinase domain-containing protein</fullName>
    </recommendedName>
</protein>
<dbReference type="AlphaFoldDB" id="A0A7S1ALC4"/>
<evidence type="ECO:0000256" key="6">
    <source>
        <dbReference type="ARBA" id="ARBA00022840"/>
    </source>
</evidence>
<accession>A0A7S1ALC4</accession>
<comment type="similarity">
    <text evidence="8">Belongs to the protein kinase superfamily.</text>
</comment>
<proteinExistence type="inferred from homology"/>
<evidence type="ECO:0000256" key="2">
    <source>
        <dbReference type="ARBA" id="ARBA00022527"/>
    </source>
</evidence>
<dbReference type="GO" id="GO:0005524">
    <property type="term" value="F:ATP binding"/>
    <property type="evidence" value="ECO:0007669"/>
    <property type="project" value="UniProtKB-UniRule"/>
</dbReference>
<dbReference type="PANTHER" id="PTHR24349">
    <property type="entry name" value="SERINE/THREONINE-PROTEIN KINASE"/>
    <property type="match status" value="1"/>
</dbReference>
<dbReference type="Pfam" id="PF00069">
    <property type="entry name" value="Pkinase"/>
    <property type="match status" value="1"/>
</dbReference>
<evidence type="ECO:0000313" key="10">
    <source>
        <dbReference type="EMBL" id="CAD8857796.1"/>
    </source>
</evidence>
<keyword evidence="5" id="KW-0418">Kinase</keyword>
<dbReference type="InterPro" id="IPR000719">
    <property type="entry name" value="Prot_kinase_dom"/>
</dbReference>
<name>A0A7S1ALC4_NOCSC</name>
<evidence type="ECO:0000256" key="7">
    <source>
        <dbReference type="PROSITE-ProRule" id="PRU10141"/>
    </source>
</evidence>
<feature type="domain" description="Protein kinase" evidence="9">
    <location>
        <begin position="50"/>
        <end position="304"/>
    </location>
</feature>
<dbReference type="InterPro" id="IPR050205">
    <property type="entry name" value="CDPK_Ser/Thr_kinases"/>
</dbReference>
<evidence type="ECO:0000256" key="4">
    <source>
        <dbReference type="ARBA" id="ARBA00022741"/>
    </source>
</evidence>
<evidence type="ECO:0000256" key="3">
    <source>
        <dbReference type="ARBA" id="ARBA00022679"/>
    </source>
</evidence>